<evidence type="ECO:0000313" key="3">
    <source>
        <dbReference type="EMBL" id="TYA39506.1"/>
    </source>
</evidence>
<keyword evidence="5" id="KW-1185">Reference proteome</keyword>
<gene>
    <name evidence="1" type="ORF">ACT75_08925</name>
    <name evidence="2" type="ORF">CQR80_04765</name>
    <name evidence="3" type="ORF">FXB79_03240</name>
</gene>
<reference evidence="1 4" key="1">
    <citation type="submission" date="2015-10" db="EMBL/GenBank/DDBJ databases">
        <title>Tn-seq of a polymicrobial infection.</title>
        <authorList>
            <person name="Stacy A."/>
            <person name="Rumbaugh K.P."/>
            <person name="Whiteley M."/>
        </authorList>
    </citation>
    <scope>NUCLEOTIDE SEQUENCE [LARGE SCALE GENOMIC DNA]</scope>
    <source>
        <strain evidence="1 4">624</strain>
    </source>
</reference>
<dbReference type="AlphaFoldDB" id="A0A5D0EJG1"/>
<dbReference type="Proteomes" id="UP000226080">
    <property type="component" value="Unassembled WGS sequence"/>
</dbReference>
<dbReference type="RefSeq" id="WP_005579230.1">
    <property type="nucleotide sequence ID" value="NZ_CP012959.1"/>
</dbReference>
<evidence type="ECO:0000313" key="1">
    <source>
        <dbReference type="EMBL" id="AMQ94628.1"/>
    </source>
</evidence>
<dbReference type="EMBL" id="CP012959">
    <property type="protein sequence ID" value="AMQ94628.1"/>
    <property type="molecule type" value="Genomic_DNA"/>
</dbReference>
<dbReference type="KEGG" id="aact:ACT75_08925"/>
<accession>A0A5D0EJG1</accession>
<reference evidence="3 6" key="3">
    <citation type="submission" date="2019-08" db="EMBL/GenBank/DDBJ databases">
        <title>Whole genome sequencing of Aggregatibacter actinomycetemcomitans cultured from blood stream infections in Denmark reveals a novel phylogenetic lineage expressing serotype a membrane O polysaccharide.</title>
        <authorList>
            <person name="Nedergaard S."/>
            <person name="Kobel C.M."/>
            <person name="Nielsen M.B."/>
            <person name="Moeller R.T."/>
            <person name="Jensen A.B."/>
            <person name="Noerskov-Lauritsen N."/>
        </authorList>
    </citation>
    <scope>NUCLEOTIDE SEQUENCE [LARGE SCALE GENOMIC DNA]</scope>
    <source>
        <strain evidence="3 6">PN_563</strain>
    </source>
</reference>
<dbReference type="OrthoDB" id="5680493at2"/>
<sequence length="72" mass="8409">MSFQYYLANIGENRQKLIRGNPSDLLSFSVFEPKKLEWDSSRGISWAERLLESGFSDFKVISESDAIRFMRN</sequence>
<dbReference type="EMBL" id="VSED01000005">
    <property type="protein sequence ID" value="TYA39506.1"/>
    <property type="molecule type" value="Genomic_DNA"/>
</dbReference>
<reference evidence="2 5" key="2">
    <citation type="submission" date="2017-10" db="EMBL/GenBank/DDBJ databases">
        <title>Draft genome sequences of Aggregatibacter actinomycetemcomitans strains 310a and 310b.</title>
        <authorList>
            <person name="May A.C."/>
            <person name="Ohta H."/>
            <person name="Maeda H."/>
            <person name="Kokeguchi S."/>
            <person name="Cugini C."/>
        </authorList>
    </citation>
    <scope>NUCLEOTIDE SEQUENCE [LARGE SCALE GENOMIC DNA]</scope>
    <source>
        <strain evidence="2 5">310b</strain>
    </source>
</reference>
<name>A0A5D0EJG1_AGGAC</name>
<organism evidence="3 6">
    <name type="scientific">Aggregatibacter actinomycetemcomitans</name>
    <name type="common">Actinobacillus actinomycetemcomitans</name>
    <name type="synonym">Haemophilus actinomycetemcomitans</name>
    <dbReference type="NCBI Taxonomy" id="714"/>
    <lineage>
        <taxon>Bacteria</taxon>
        <taxon>Pseudomonadati</taxon>
        <taxon>Pseudomonadota</taxon>
        <taxon>Gammaproteobacteria</taxon>
        <taxon>Pasteurellales</taxon>
        <taxon>Pasteurellaceae</taxon>
        <taxon>Aggregatibacter</taxon>
    </lineage>
</organism>
<evidence type="ECO:0000313" key="2">
    <source>
        <dbReference type="EMBL" id="PHO20808.1"/>
    </source>
</evidence>
<evidence type="ECO:0000313" key="5">
    <source>
        <dbReference type="Proteomes" id="UP000226080"/>
    </source>
</evidence>
<dbReference type="Proteomes" id="UP000072236">
    <property type="component" value="Chromosome"/>
</dbReference>
<proteinExistence type="predicted"/>
<dbReference type="EMBL" id="PCGW01000007">
    <property type="protein sequence ID" value="PHO20808.1"/>
    <property type="molecule type" value="Genomic_DNA"/>
</dbReference>
<dbReference type="Proteomes" id="UP000323012">
    <property type="component" value="Unassembled WGS sequence"/>
</dbReference>
<evidence type="ECO:0000313" key="6">
    <source>
        <dbReference type="Proteomes" id="UP000323012"/>
    </source>
</evidence>
<protein>
    <submittedName>
        <fullName evidence="3">Uncharacterized protein</fullName>
    </submittedName>
</protein>
<evidence type="ECO:0000313" key="4">
    <source>
        <dbReference type="Proteomes" id="UP000072236"/>
    </source>
</evidence>